<reference evidence="2" key="1">
    <citation type="journal article" date="2017" name="Nat. Ecol. Evol.">
        <title>Genome expansion and lineage-specific genetic innovations in the forest pathogenic fungi Armillaria.</title>
        <authorList>
            <person name="Sipos G."/>
            <person name="Prasanna A.N."/>
            <person name="Walter M.C."/>
            <person name="O'Connor E."/>
            <person name="Balint B."/>
            <person name="Krizsan K."/>
            <person name="Kiss B."/>
            <person name="Hess J."/>
            <person name="Varga T."/>
            <person name="Slot J."/>
            <person name="Riley R."/>
            <person name="Boka B."/>
            <person name="Rigling D."/>
            <person name="Barry K."/>
            <person name="Lee J."/>
            <person name="Mihaltcheva S."/>
            <person name="LaButti K."/>
            <person name="Lipzen A."/>
            <person name="Waldron R."/>
            <person name="Moloney N.M."/>
            <person name="Sperisen C."/>
            <person name="Kredics L."/>
            <person name="Vagvoelgyi C."/>
            <person name="Patrignani A."/>
            <person name="Fitzpatrick D."/>
            <person name="Nagy I."/>
            <person name="Doyle S."/>
            <person name="Anderson J.B."/>
            <person name="Grigoriev I.V."/>
            <person name="Gueldener U."/>
            <person name="Muensterkoetter M."/>
            <person name="Nagy L.G."/>
        </authorList>
    </citation>
    <scope>NUCLEOTIDE SEQUENCE [LARGE SCALE GENOMIC DNA]</scope>
    <source>
        <strain evidence="2">C18/9</strain>
    </source>
</reference>
<protein>
    <submittedName>
        <fullName evidence="1">Uncharacterized protein</fullName>
    </submittedName>
</protein>
<evidence type="ECO:0000313" key="2">
    <source>
        <dbReference type="Proteomes" id="UP000219338"/>
    </source>
</evidence>
<dbReference type="OrthoDB" id="3056789at2759"/>
<dbReference type="AlphaFoldDB" id="A0A284S1D9"/>
<sequence length="94" mass="10676">MAVSERVRTARLTNASPALEHVVFPNRVEWNRPSHLLPRSRSSSCLAFDDRDCSIRSFTISIETTSFLPSRFMYIFLSLFTLTCQVPPSAPKVD</sequence>
<gene>
    <name evidence="1" type="ORF">ARMOST_18302</name>
</gene>
<organism evidence="1 2">
    <name type="scientific">Armillaria ostoyae</name>
    <name type="common">Armillaria root rot fungus</name>
    <dbReference type="NCBI Taxonomy" id="47428"/>
    <lineage>
        <taxon>Eukaryota</taxon>
        <taxon>Fungi</taxon>
        <taxon>Dikarya</taxon>
        <taxon>Basidiomycota</taxon>
        <taxon>Agaricomycotina</taxon>
        <taxon>Agaricomycetes</taxon>
        <taxon>Agaricomycetidae</taxon>
        <taxon>Agaricales</taxon>
        <taxon>Marasmiineae</taxon>
        <taxon>Physalacriaceae</taxon>
        <taxon>Armillaria</taxon>
    </lineage>
</organism>
<dbReference type="EMBL" id="FUEG01000025">
    <property type="protein sequence ID" value="SJL14831.1"/>
    <property type="molecule type" value="Genomic_DNA"/>
</dbReference>
<name>A0A284S1D9_ARMOS</name>
<evidence type="ECO:0000313" key="1">
    <source>
        <dbReference type="EMBL" id="SJL14831.1"/>
    </source>
</evidence>
<proteinExistence type="predicted"/>
<keyword evidence="2" id="KW-1185">Reference proteome</keyword>
<dbReference type="Proteomes" id="UP000219338">
    <property type="component" value="Unassembled WGS sequence"/>
</dbReference>
<accession>A0A284S1D9</accession>